<dbReference type="AlphaFoldDB" id="N1W8Z9"/>
<evidence type="ECO:0000313" key="3">
    <source>
        <dbReference type="Proteomes" id="UP000012227"/>
    </source>
</evidence>
<reference evidence="2 3" key="1">
    <citation type="submission" date="2013-03" db="EMBL/GenBank/DDBJ databases">
        <authorList>
            <person name="Harkins D.M."/>
            <person name="Durkin A.S."/>
            <person name="Brinkac L.M."/>
            <person name="Haft D.H."/>
            <person name="Selengut J.D."/>
            <person name="Sanka R."/>
            <person name="DePew J."/>
            <person name="Purushe J."/>
            <person name="Galloway R.L."/>
            <person name="Vinetz J.M."/>
            <person name="Sutton G.G."/>
            <person name="Nierman W.C."/>
            <person name="Fouts D.E."/>
        </authorList>
    </citation>
    <scope>NUCLEOTIDE SEQUENCE [LARGE SCALE GENOMIC DNA]</scope>
    <source>
        <strain evidence="2 3">Waz Holland</strain>
    </source>
</reference>
<dbReference type="STRING" id="1218591.LEP1GSC199_2928"/>
<dbReference type="RefSeq" id="WP_002988452.1">
    <property type="nucleotide sequence ID" value="NZ_AOGY02000070.1"/>
</dbReference>
<gene>
    <name evidence="2" type="ORF">LEP1GSC199_2928</name>
</gene>
<proteinExistence type="predicted"/>
<protein>
    <submittedName>
        <fullName evidence="2">AZL_007920/MXAN_0976 family protein</fullName>
    </submittedName>
</protein>
<comment type="caution">
    <text evidence="2">The sequence shown here is derived from an EMBL/GenBank/DDBJ whole genome shotgun (WGS) entry which is preliminary data.</text>
</comment>
<evidence type="ECO:0000259" key="1">
    <source>
        <dbReference type="Pfam" id="PF20243"/>
    </source>
</evidence>
<dbReference type="NCBIfam" id="TIGR04052">
    <property type="entry name" value="MbnP_like_WxW"/>
    <property type="match status" value="1"/>
</dbReference>
<dbReference type="Proteomes" id="UP000012227">
    <property type="component" value="Unassembled WGS sequence"/>
</dbReference>
<dbReference type="Pfam" id="PF20243">
    <property type="entry name" value="MbnP"/>
    <property type="match status" value="1"/>
</dbReference>
<name>N1W8Z9_9LEPT</name>
<organism evidence="2 3">
    <name type="scientific">Leptospira vanthielii serovar Holland str. Waz Holland = ATCC 700522</name>
    <dbReference type="NCBI Taxonomy" id="1218591"/>
    <lineage>
        <taxon>Bacteria</taxon>
        <taxon>Pseudomonadati</taxon>
        <taxon>Spirochaetota</taxon>
        <taxon>Spirochaetia</taxon>
        <taxon>Leptospirales</taxon>
        <taxon>Leptospiraceae</taxon>
        <taxon>Leptospira</taxon>
    </lineage>
</organism>
<feature type="domain" description="Copper-binding protein MbnP-like" evidence="1">
    <location>
        <begin position="40"/>
        <end position="244"/>
    </location>
</feature>
<dbReference type="PROSITE" id="PS51257">
    <property type="entry name" value="PROKAR_LIPOPROTEIN"/>
    <property type="match status" value="1"/>
</dbReference>
<evidence type="ECO:0000313" key="2">
    <source>
        <dbReference type="EMBL" id="EMY68356.1"/>
    </source>
</evidence>
<sequence>MNLFKTIIISISVIGLVSCTPKSKSEDTETLTALALAWPQPVTLEFEALANGQKLVTGTNITADSRTVQFRDFRLYISDVKLIRADGSAADVSLSADNVWQSNGVALVDLETTQTSETNTKVTGGVAPGTYTGVQFSVGVPEALNHLDKNVQLAPLNIGSMYWSWTGGYKHANLEFSVNSGTNFTKLHLGSTGCTGAPNYGNCTAKYRASIQLTGQYNPAGQKISFNVDQLIHGHNPGADASCMPVPMMGGTACESLIQAFGLSNGGATDSSITQRVFSLK</sequence>
<dbReference type="InterPro" id="IPR023977">
    <property type="entry name" value="MbnP-like"/>
</dbReference>
<dbReference type="InterPro" id="IPR046863">
    <property type="entry name" value="MbnP-like_dom"/>
</dbReference>
<dbReference type="EMBL" id="AOGY02000070">
    <property type="protein sequence ID" value="EMY68356.1"/>
    <property type="molecule type" value="Genomic_DNA"/>
</dbReference>
<accession>N1W8Z9</accession>